<proteinExistence type="predicted"/>
<protein>
    <submittedName>
        <fullName evidence="2">Uncharacterized protein</fullName>
    </submittedName>
</protein>
<sequence>MEEAGSVGASRGGEGIRNGRHAVCVGVRSGLALAWAAVTLGLAAGCAPPGGSPDGGGAAAGGPVRDGAVEGKDDSRAVRVLSAVQLRHVQLASREVPGLVVERASRGTAGNGRPTTDDAPCRPLVAALGSQPQPEPVASVVNTFARASGDGFQGLLGTIRVAAYEGDGAETTLRQLREAALTCEDGFAMHTGEGQPQEFAAVRTLRAPDVGDEAVAYRLDNVAERAPSLVTVVRSGRTLAMFFATNLADPDAVEIPEALVRAQIAKVERLAGAERPPTVPPPHTPAGPGADEDGEAGDGPE</sequence>
<organism evidence="2 3">
    <name type="scientific">Streptomyces mashuensis</name>
    <dbReference type="NCBI Taxonomy" id="33904"/>
    <lineage>
        <taxon>Bacteria</taxon>
        <taxon>Bacillati</taxon>
        <taxon>Actinomycetota</taxon>
        <taxon>Actinomycetes</taxon>
        <taxon>Kitasatosporales</taxon>
        <taxon>Streptomycetaceae</taxon>
        <taxon>Streptomyces</taxon>
    </lineage>
</organism>
<dbReference type="EMBL" id="BNBD01000009">
    <property type="protein sequence ID" value="GHF57508.1"/>
    <property type="molecule type" value="Genomic_DNA"/>
</dbReference>
<comment type="caution">
    <text evidence="2">The sequence shown here is derived from an EMBL/GenBank/DDBJ whole genome shotgun (WGS) entry which is preliminary data.</text>
</comment>
<dbReference type="Proteomes" id="UP000638313">
    <property type="component" value="Unassembled WGS sequence"/>
</dbReference>
<accession>A0A919B5L1</accession>
<evidence type="ECO:0000256" key="1">
    <source>
        <dbReference type="SAM" id="MobiDB-lite"/>
    </source>
</evidence>
<reference evidence="2" key="1">
    <citation type="journal article" date="2014" name="Int. J. Syst. Evol. Microbiol.">
        <title>Complete genome sequence of Corynebacterium casei LMG S-19264T (=DSM 44701T), isolated from a smear-ripened cheese.</title>
        <authorList>
            <consortium name="US DOE Joint Genome Institute (JGI-PGF)"/>
            <person name="Walter F."/>
            <person name="Albersmeier A."/>
            <person name="Kalinowski J."/>
            <person name="Ruckert C."/>
        </authorList>
    </citation>
    <scope>NUCLEOTIDE SEQUENCE</scope>
    <source>
        <strain evidence="2">JCM 4059</strain>
    </source>
</reference>
<name>A0A919B5L1_9ACTN</name>
<gene>
    <name evidence="2" type="ORF">GCM10010218_43620</name>
</gene>
<keyword evidence="3" id="KW-1185">Reference proteome</keyword>
<feature type="compositionally biased region" description="Acidic residues" evidence="1">
    <location>
        <begin position="290"/>
        <end position="301"/>
    </location>
</feature>
<dbReference type="AlphaFoldDB" id="A0A919B5L1"/>
<evidence type="ECO:0000313" key="3">
    <source>
        <dbReference type="Proteomes" id="UP000638313"/>
    </source>
</evidence>
<feature type="region of interest" description="Disordered" evidence="1">
    <location>
        <begin position="270"/>
        <end position="301"/>
    </location>
</feature>
<reference evidence="2" key="2">
    <citation type="submission" date="2020-09" db="EMBL/GenBank/DDBJ databases">
        <authorList>
            <person name="Sun Q."/>
            <person name="Ohkuma M."/>
        </authorList>
    </citation>
    <scope>NUCLEOTIDE SEQUENCE</scope>
    <source>
        <strain evidence="2">JCM 4059</strain>
    </source>
</reference>
<evidence type="ECO:0000313" key="2">
    <source>
        <dbReference type="EMBL" id="GHF57508.1"/>
    </source>
</evidence>